<dbReference type="InterPro" id="IPR014710">
    <property type="entry name" value="RmlC-like_jellyroll"/>
</dbReference>
<organism evidence="2 4">
    <name type="scientific">Nocardia albiluteola</name>
    <dbReference type="NCBI Taxonomy" id="2842303"/>
    <lineage>
        <taxon>Bacteria</taxon>
        <taxon>Bacillati</taxon>
        <taxon>Actinomycetota</taxon>
        <taxon>Actinomycetes</taxon>
        <taxon>Mycobacteriales</taxon>
        <taxon>Nocardiaceae</taxon>
        <taxon>Nocardia</taxon>
    </lineage>
</organism>
<name>A0ABS6AWS2_9NOCA</name>
<comment type="caution">
    <text evidence="2">The sequence shown here is derived from an EMBL/GenBank/DDBJ whole genome shotgun (WGS) entry which is preliminary data.</text>
</comment>
<accession>A0ABS6AWS2</accession>
<dbReference type="RefSeq" id="WP_215917417.1">
    <property type="nucleotide sequence ID" value="NZ_JAHKNI010000004.1"/>
</dbReference>
<evidence type="ECO:0000313" key="4">
    <source>
        <dbReference type="Proteomes" id="UP000733379"/>
    </source>
</evidence>
<evidence type="ECO:0000313" key="3">
    <source>
        <dbReference type="EMBL" id="MBU3065679.1"/>
    </source>
</evidence>
<gene>
    <name evidence="2" type="ORF">KO481_13265</name>
    <name evidence="3" type="ORF">KO481_29645</name>
</gene>
<feature type="domain" description="Cupin type-2" evidence="1">
    <location>
        <begin position="37"/>
        <end position="102"/>
    </location>
</feature>
<dbReference type="Proteomes" id="UP000733379">
    <property type="component" value="Unassembled WGS sequence"/>
</dbReference>
<evidence type="ECO:0000259" key="1">
    <source>
        <dbReference type="Pfam" id="PF07883"/>
    </source>
</evidence>
<sequence>MPVIRAAEAEVHQMHNARFTSYARPGTGSAELCVWRLDIDPESQGQPHRVLREEVFVLLEGEVVLTIDGVANSLGAGDAAIAPAGAVIRVDNPGAGRAGVLVTVPVGFWGELPDGTRIAPRWVS</sequence>
<dbReference type="InterPro" id="IPR011051">
    <property type="entry name" value="RmlC_Cupin_sf"/>
</dbReference>
<evidence type="ECO:0000313" key="2">
    <source>
        <dbReference type="EMBL" id="MBU3062487.1"/>
    </source>
</evidence>
<dbReference type="EMBL" id="JAHKNI010000011">
    <property type="protein sequence ID" value="MBU3065679.1"/>
    <property type="molecule type" value="Genomic_DNA"/>
</dbReference>
<dbReference type="Pfam" id="PF07883">
    <property type="entry name" value="Cupin_2"/>
    <property type="match status" value="1"/>
</dbReference>
<dbReference type="InterPro" id="IPR013096">
    <property type="entry name" value="Cupin_2"/>
</dbReference>
<dbReference type="SUPFAM" id="SSF51182">
    <property type="entry name" value="RmlC-like cupins"/>
    <property type="match status" value="1"/>
</dbReference>
<protein>
    <submittedName>
        <fullName evidence="2">Cupin domain-containing protein</fullName>
    </submittedName>
</protein>
<proteinExistence type="predicted"/>
<keyword evidence="4" id="KW-1185">Reference proteome</keyword>
<dbReference type="Gene3D" id="2.60.120.10">
    <property type="entry name" value="Jelly Rolls"/>
    <property type="match status" value="1"/>
</dbReference>
<dbReference type="EMBL" id="JAHKNI010000004">
    <property type="protein sequence ID" value="MBU3062487.1"/>
    <property type="molecule type" value="Genomic_DNA"/>
</dbReference>
<reference evidence="2 4" key="1">
    <citation type="submission" date="2021-06" db="EMBL/GenBank/DDBJ databases">
        <title>Actinomycetes sequencing.</title>
        <authorList>
            <person name="Shan Q."/>
        </authorList>
    </citation>
    <scope>NUCLEOTIDE SEQUENCE [LARGE SCALE GENOMIC DNA]</scope>
    <source>
        <strain evidence="2 4">NEAU-G5</strain>
    </source>
</reference>